<dbReference type="AlphaFoldDB" id="A0A4Z0JCZ4"/>
<dbReference type="Gene3D" id="3.30.70.1280">
    <property type="entry name" value="SP0830-like domains"/>
    <property type="match status" value="1"/>
</dbReference>
<dbReference type="PANTHER" id="PTHR36439">
    <property type="entry name" value="BLL4334 PROTEIN"/>
    <property type="match status" value="1"/>
</dbReference>
<dbReference type="Pfam" id="PF08002">
    <property type="entry name" value="DUF1697"/>
    <property type="match status" value="1"/>
</dbReference>
<sequence length="186" mass="20884">MDNLLILRGINTGTAHRIPMANLRDWLRAAGFARVQTVGNTGNGVFTSDTPLTADTDRVANLLATHVDFDQPFGLMAGPDFLHELAQAPDWWTDAAPGQHMLLFKLTTYALNQDTWLTHQLTANDRVAITPHLIFWTVTAPDFRHSGYGQLTGTPFYHQTSTRSYRTAQRLQRLLVQRGQSTCYTK</sequence>
<dbReference type="SUPFAM" id="SSF160379">
    <property type="entry name" value="SP0830-like"/>
    <property type="match status" value="1"/>
</dbReference>
<dbReference type="Proteomes" id="UP000297348">
    <property type="component" value="Unassembled WGS sequence"/>
</dbReference>
<name>A0A4Z0JCZ4_9LACO</name>
<dbReference type="EMBL" id="RKLX01000001">
    <property type="protein sequence ID" value="TGD20380.1"/>
    <property type="molecule type" value="Genomic_DNA"/>
</dbReference>
<dbReference type="OrthoDB" id="9806494at2"/>
<reference evidence="1 2" key="1">
    <citation type="submission" date="2018-10" db="EMBL/GenBank/DDBJ databases">
        <title>Lactobacillus sp. R7 and Lactobacillus sp. R19 isolated from fermented mustard green product of Taiwan.</title>
        <authorList>
            <person name="Lin S.-T."/>
        </authorList>
    </citation>
    <scope>NUCLEOTIDE SEQUENCE [LARGE SCALE GENOMIC DNA]</scope>
    <source>
        <strain evidence="1 2">BCRC 81129</strain>
    </source>
</reference>
<proteinExistence type="predicted"/>
<protein>
    <submittedName>
        <fullName evidence="1">DUF1697 domain-containing protein</fullName>
    </submittedName>
</protein>
<accession>A0A4Z0JCZ4</accession>
<dbReference type="PANTHER" id="PTHR36439:SF1">
    <property type="entry name" value="DUF1697 DOMAIN-CONTAINING PROTEIN"/>
    <property type="match status" value="1"/>
</dbReference>
<dbReference type="InterPro" id="IPR012545">
    <property type="entry name" value="DUF1697"/>
</dbReference>
<evidence type="ECO:0000313" key="1">
    <source>
        <dbReference type="EMBL" id="TGD20380.1"/>
    </source>
</evidence>
<organism evidence="1 2">
    <name type="scientific">Levilactobacillus suantsaiihabitans</name>
    <dbReference type="NCBI Taxonomy" id="2487722"/>
    <lineage>
        <taxon>Bacteria</taxon>
        <taxon>Bacillati</taxon>
        <taxon>Bacillota</taxon>
        <taxon>Bacilli</taxon>
        <taxon>Lactobacillales</taxon>
        <taxon>Lactobacillaceae</taxon>
        <taxon>Levilactobacillus</taxon>
    </lineage>
</organism>
<gene>
    <name evidence="1" type="ORF">EGT51_01110</name>
</gene>
<comment type="caution">
    <text evidence="1">The sequence shown here is derived from an EMBL/GenBank/DDBJ whole genome shotgun (WGS) entry which is preliminary data.</text>
</comment>
<evidence type="ECO:0000313" key="2">
    <source>
        <dbReference type="Proteomes" id="UP000297348"/>
    </source>
</evidence>
<dbReference type="RefSeq" id="WP_135366949.1">
    <property type="nucleotide sequence ID" value="NZ_RKLX01000001.1"/>
</dbReference>
<keyword evidence="2" id="KW-1185">Reference proteome</keyword>
<dbReference type="Gene3D" id="3.30.70.1260">
    <property type="entry name" value="bacterial protein sp0830 like"/>
    <property type="match status" value="1"/>
</dbReference>